<reference evidence="7 8" key="1">
    <citation type="submission" date="2015-01" db="EMBL/GenBank/DDBJ databases">
        <title>Vibrio sp. C5 JCM 19232 whole genome shotgun sequence.</title>
        <authorList>
            <person name="Sawabe T."/>
            <person name="Meirelles P."/>
            <person name="Feng G."/>
            <person name="Sayaka M."/>
            <person name="Hattori M."/>
            <person name="Ohkuma M."/>
        </authorList>
    </citation>
    <scope>NUCLEOTIDE SEQUENCE [LARGE SCALE GENOMIC DNA]</scope>
    <source>
        <strain evidence="7 8">JCM19232</strain>
    </source>
</reference>
<feature type="signal peptide" evidence="6">
    <location>
        <begin position="1"/>
        <end position="18"/>
    </location>
</feature>
<keyword evidence="6" id="KW-0732">Signal</keyword>
<feature type="transmembrane region" description="Helical" evidence="5">
    <location>
        <begin position="42"/>
        <end position="66"/>
    </location>
</feature>
<dbReference type="Proteomes" id="UP000031670">
    <property type="component" value="Unassembled WGS sequence"/>
</dbReference>
<evidence type="ECO:0000256" key="1">
    <source>
        <dbReference type="ARBA" id="ARBA00004141"/>
    </source>
</evidence>
<name>A0A0B8PS78_9VIBR</name>
<dbReference type="GO" id="GO:0016020">
    <property type="term" value="C:membrane"/>
    <property type="evidence" value="ECO:0007669"/>
    <property type="project" value="UniProtKB-SubCell"/>
</dbReference>
<evidence type="ECO:0000256" key="3">
    <source>
        <dbReference type="ARBA" id="ARBA00022989"/>
    </source>
</evidence>
<dbReference type="AlphaFoldDB" id="A0A0B8PS78"/>
<gene>
    <name evidence="7" type="ORF">JCM19232_4989</name>
</gene>
<organism evidence="7 8">
    <name type="scientific">Vibrio ishigakensis</name>
    <dbReference type="NCBI Taxonomy" id="1481914"/>
    <lineage>
        <taxon>Bacteria</taxon>
        <taxon>Pseudomonadati</taxon>
        <taxon>Pseudomonadota</taxon>
        <taxon>Gammaproteobacteria</taxon>
        <taxon>Vibrionales</taxon>
        <taxon>Vibrionaceae</taxon>
        <taxon>Vibrio</taxon>
    </lineage>
</organism>
<feature type="chain" id="PRO_5002137227" evidence="6">
    <location>
        <begin position="19"/>
        <end position="119"/>
    </location>
</feature>
<evidence type="ECO:0000313" key="7">
    <source>
        <dbReference type="EMBL" id="GAM65489.1"/>
    </source>
</evidence>
<evidence type="ECO:0000256" key="2">
    <source>
        <dbReference type="ARBA" id="ARBA00022692"/>
    </source>
</evidence>
<dbReference type="Pfam" id="PF04610">
    <property type="entry name" value="TrbL"/>
    <property type="match status" value="1"/>
</dbReference>
<evidence type="ECO:0000256" key="6">
    <source>
        <dbReference type="SAM" id="SignalP"/>
    </source>
</evidence>
<evidence type="ECO:0000256" key="5">
    <source>
        <dbReference type="SAM" id="Phobius"/>
    </source>
</evidence>
<feature type="transmembrane region" description="Helical" evidence="5">
    <location>
        <begin position="78"/>
        <end position="103"/>
    </location>
</feature>
<reference evidence="7 8" key="2">
    <citation type="submission" date="2015-01" db="EMBL/GenBank/DDBJ databases">
        <authorList>
            <consortium name="NBRP consortium"/>
            <person name="Sawabe T."/>
            <person name="Meirelles P."/>
            <person name="Feng G."/>
            <person name="Sayaka M."/>
            <person name="Hattori M."/>
            <person name="Ohkuma M."/>
        </authorList>
    </citation>
    <scope>NUCLEOTIDE SEQUENCE [LARGE SCALE GENOMIC DNA]</scope>
    <source>
        <strain evidence="7 8">JCM19232</strain>
    </source>
</reference>
<evidence type="ECO:0000256" key="4">
    <source>
        <dbReference type="ARBA" id="ARBA00023136"/>
    </source>
</evidence>
<dbReference type="EMBL" id="BBSA01000020">
    <property type="protein sequence ID" value="GAM65489.1"/>
    <property type="molecule type" value="Genomic_DNA"/>
</dbReference>
<keyword evidence="2 5" id="KW-0812">Transmembrane</keyword>
<sequence length="119" mass="13541">MLKILSLLSLLFSPYALAANNDLDTLLEKFNTLTSAWEPIIIEAVTGLFWLLVILSFTWGAIQLWIRQAGLDEIIAELFERIFTIGFCWFLLNNAASLAWYLMNSVQEVVTRLSGEKKV</sequence>
<proteinExistence type="predicted"/>
<dbReference type="InterPro" id="IPR007688">
    <property type="entry name" value="Conjugal_tfr_TrbL/VirB6"/>
</dbReference>
<accession>A0A0B8PS78</accession>
<keyword evidence="4 5" id="KW-0472">Membrane</keyword>
<comment type="subcellular location">
    <subcellularLocation>
        <location evidence="1">Membrane</location>
        <topology evidence="1">Multi-pass membrane protein</topology>
    </subcellularLocation>
</comment>
<keyword evidence="3 5" id="KW-1133">Transmembrane helix</keyword>
<evidence type="ECO:0000313" key="8">
    <source>
        <dbReference type="Proteomes" id="UP000031670"/>
    </source>
</evidence>
<protein>
    <submittedName>
        <fullName evidence="7">IncP-type conjugative transfer protein trbL</fullName>
    </submittedName>
</protein>
<comment type="caution">
    <text evidence="7">The sequence shown here is derived from an EMBL/GenBank/DDBJ whole genome shotgun (WGS) entry which is preliminary data.</text>
</comment>
<dbReference type="GO" id="GO:0030255">
    <property type="term" value="P:protein secretion by the type IV secretion system"/>
    <property type="evidence" value="ECO:0007669"/>
    <property type="project" value="InterPro"/>
</dbReference>